<protein>
    <submittedName>
        <fullName evidence="2">Uncharacterized protein</fullName>
    </submittedName>
</protein>
<dbReference type="AlphaFoldDB" id="A0A7X5TSP0"/>
<evidence type="ECO:0000256" key="1">
    <source>
        <dbReference type="SAM" id="Phobius"/>
    </source>
</evidence>
<organism evidence="2 3">
    <name type="scientific">Lysinibacter cavernae</name>
    <dbReference type="NCBI Taxonomy" id="1640652"/>
    <lineage>
        <taxon>Bacteria</taxon>
        <taxon>Bacillati</taxon>
        <taxon>Actinomycetota</taxon>
        <taxon>Actinomycetes</taxon>
        <taxon>Micrococcales</taxon>
        <taxon>Microbacteriaceae</taxon>
        <taxon>Lysinibacter</taxon>
    </lineage>
</organism>
<name>A0A7X5TSP0_9MICO</name>
<dbReference type="EMBL" id="JAAMOX010000001">
    <property type="protein sequence ID" value="NIH53706.1"/>
    <property type="molecule type" value="Genomic_DNA"/>
</dbReference>
<reference evidence="2 3" key="1">
    <citation type="submission" date="2020-02" db="EMBL/GenBank/DDBJ databases">
        <title>Sequencing the genomes of 1000 actinobacteria strains.</title>
        <authorList>
            <person name="Klenk H.-P."/>
        </authorList>
    </citation>
    <scope>NUCLEOTIDE SEQUENCE [LARGE SCALE GENOMIC DNA]</scope>
    <source>
        <strain evidence="2 3">DSM 27960</strain>
    </source>
</reference>
<feature type="transmembrane region" description="Helical" evidence="1">
    <location>
        <begin position="50"/>
        <end position="72"/>
    </location>
</feature>
<keyword evidence="1" id="KW-0812">Transmembrane</keyword>
<accession>A0A7X5TSP0</accession>
<feature type="transmembrane region" description="Helical" evidence="1">
    <location>
        <begin position="107"/>
        <end position="124"/>
    </location>
</feature>
<gene>
    <name evidence="2" type="ORF">FHX76_001574</name>
</gene>
<proteinExistence type="predicted"/>
<evidence type="ECO:0000313" key="3">
    <source>
        <dbReference type="Proteomes" id="UP000541033"/>
    </source>
</evidence>
<keyword evidence="3" id="KW-1185">Reference proteome</keyword>
<feature type="transmembrane region" description="Helical" evidence="1">
    <location>
        <begin position="18"/>
        <end position="38"/>
    </location>
</feature>
<keyword evidence="1" id="KW-1133">Transmembrane helix</keyword>
<dbReference type="Proteomes" id="UP000541033">
    <property type="component" value="Unassembled WGS sequence"/>
</dbReference>
<evidence type="ECO:0000313" key="2">
    <source>
        <dbReference type="EMBL" id="NIH53706.1"/>
    </source>
</evidence>
<keyword evidence="1" id="KW-0472">Membrane</keyword>
<sequence length="146" mass="15323">MSDIQPSPSAATGRMRGLVIILAAQAILMLAASVWFLFELFTEQPDSMASAIALFVLIVLGTVWVAATAVGVARSASWARGSAVTIQILQLAIAFGSFQGGEFAQPLVGWVLLISAGSALFMLIRSAKRSGEAEKAARERPADDEG</sequence>
<comment type="caution">
    <text evidence="2">The sequence shown here is derived from an EMBL/GenBank/DDBJ whole genome shotgun (WGS) entry which is preliminary data.</text>
</comment>